<evidence type="ECO:0000313" key="1">
    <source>
        <dbReference type="EMBL" id="KAF4499962.1"/>
    </source>
</evidence>
<evidence type="ECO:0000313" key="2">
    <source>
        <dbReference type="Proteomes" id="UP000737391"/>
    </source>
</evidence>
<protein>
    <submittedName>
        <fullName evidence="1">Uncharacterized protein</fullName>
    </submittedName>
</protein>
<proteinExistence type="predicted"/>
<dbReference type="AlphaFoldDB" id="A0A9P5BCQ1"/>
<gene>
    <name evidence="1" type="ORF">FAGAP_3844</name>
</gene>
<keyword evidence="2" id="KW-1185">Reference proteome</keyword>
<comment type="caution">
    <text evidence="1">The sequence shown here is derived from an EMBL/GenBank/DDBJ whole genome shotgun (WGS) entry which is preliminary data.</text>
</comment>
<dbReference type="OrthoDB" id="5304511at2759"/>
<sequence length="190" mass="22096">MMRELQWLLHNYEPWETEEILCINEFIQDKYKDVLDDVTWDFYPEDPETSARREDLVTLLGADGSGLFDHVALLDLVSQHVTASDGDWLFEATDIHIQHNWRRWLFTDGDEAQDSQKPMPFRGDGEHLSPLAWVIIWKETYSNFYGAYIMGSFREWGYVMWDAGRLISSGGADTLKTEWGDFCTEADGDL</sequence>
<name>A0A9P5BCQ1_9HYPO</name>
<dbReference type="Proteomes" id="UP000737391">
    <property type="component" value="Unassembled WGS sequence"/>
</dbReference>
<dbReference type="EMBL" id="LUFC02000226">
    <property type="protein sequence ID" value="KAF4499962.1"/>
    <property type="molecule type" value="Genomic_DNA"/>
</dbReference>
<organism evidence="1 2">
    <name type="scientific">Fusarium agapanthi</name>
    <dbReference type="NCBI Taxonomy" id="1803897"/>
    <lineage>
        <taxon>Eukaryota</taxon>
        <taxon>Fungi</taxon>
        <taxon>Dikarya</taxon>
        <taxon>Ascomycota</taxon>
        <taxon>Pezizomycotina</taxon>
        <taxon>Sordariomycetes</taxon>
        <taxon>Hypocreomycetidae</taxon>
        <taxon>Hypocreales</taxon>
        <taxon>Nectriaceae</taxon>
        <taxon>Fusarium</taxon>
        <taxon>Fusarium fujikuroi species complex</taxon>
    </lineage>
</organism>
<accession>A0A9P5BCQ1</accession>
<reference evidence="1" key="1">
    <citation type="submission" date="2020-01" db="EMBL/GenBank/DDBJ databases">
        <title>Identification and distribution of gene clusters putatively required for synthesis of sphingolipid metabolism inhibitors in phylogenetically diverse species of the filamentous fungus Fusarium.</title>
        <authorList>
            <person name="Kim H.-S."/>
            <person name="Busman M."/>
            <person name="Brown D.W."/>
            <person name="Divon H."/>
            <person name="Uhlig S."/>
            <person name="Proctor R.H."/>
        </authorList>
    </citation>
    <scope>NUCLEOTIDE SEQUENCE</scope>
    <source>
        <strain evidence="1">NRRL 31653</strain>
    </source>
</reference>